<protein>
    <submittedName>
        <fullName evidence="3">Flavin reductase</fullName>
    </submittedName>
</protein>
<proteinExistence type="predicted"/>
<dbReference type="Gene3D" id="2.30.110.10">
    <property type="entry name" value="Electron Transport, Fmn-binding Protein, Chain A"/>
    <property type="match status" value="1"/>
</dbReference>
<keyword evidence="1" id="KW-0560">Oxidoreductase</keyword>
<dbReference type="GO" id="GO:0006208">
    <property type="term" value="P:pyrimidine nucleobase catabolic process"/>
    <property type="evidence" value="ECO:0007669"/>
    <property type="project" value="TreeGrafter"/>
</dbReference>
<dbReference type="Pfam" id="PF01613">
    <property type="entry name" value="Flavin_Reduct"/>
    <property type="match status" value="1"/>
</dbReference>
<dbReference type="SUPFAM" id="SSF50475">
    <property type="entry name" value="FMN-binding split barrel"/>
    <property type="match status" value="1"/>
</dbReference>
<accession>A0A7X4LPB6</accession>
<feature type="domain" description="Flavin reductase like" evidence="2">
    <location>
        <begin position="11"/>
        <end position="157"/>
    </location>
</feature>
<evidence type="ECO:0000313" key="3">
    <source>
        <dbReference type="EMBL" id="MZI95597.1"/>
    </source>
</evidence>
<dbReference type="AlphaFoldDB" id="A0A7X4LPB6"/>
<dbReference type="GO" id="GO:0010181">
    <property type="term" value="F:FMN binding"/>
    <property type="evidence" value="ECO:0007669"/>
    <property type="project" value="InterPro"/>
</dbReference>
<dbReference type="GO" id="GO:0042602">
    <property type="term" value="F:riboflavin reductase (NADPH) activity"/>
    <property type="evidence" value="ECO:0007669"/>
    <property type="project" value="TreeGrafter"/>
</dbReference>
<comment type="caution">
    <text evidence="3">The sequence shown here is derived from an EMBL/GenBank/DDBJ whole genome shotgun (WGS) entry which is preliminary data.</text>
</comment>
<dbReference type="Proteomes" id="UP000462621">
    <property type="component" value="Unassembled WGS sequence"/>
</dbReference>
<dbReference type="InterPro" id="IPR002563">
    <property type="entry name" value="Flavin_Rdtase-like_dom"/>
</dbReference>
<keyword evidence="4" id="KW-1185">Reference proteome</keyword>
<dbReference type="PANTHER" id="PTHR30466">
    <property type="entry name" value="FLAVIN REDUCTASE"/>
    <property type="match status" value="1"/>
</dbReference>
<dbReference type="EMBL" id="WEKT01000062">
    <property type="protein sequence ID" value="MZI95597.1"/>
    <property type="molecule type" value="Genomic_DNA"/>
</dbReference>
<gene>
    <name evidence="3" type="ORF">F9817_20665</name>
</gene>
<dbReference type="RefSeq" id="WP_161158094.1">
    <property type="nucleotide sequence ID" value="NZ_WEKT01000062.1"/>
</dbReference>
<evidence type="ECO:0000313" key="4">
    <source>
        <dbReference type="Proteomes" id="UP000462621"/>
    </source>
</evidence>
<dbReference type="PANTHER" id="PTHR30466:SF1">
    <property type="entry name" value="FMN REDUCTASE (NADH) RUTF"/>
    <property type="match status" value="1"/>
</dbReference>
<dbReference type="InterPro" id="IPR050268">
    <property type="entry name" value="NADH-dep_flavin_reductase"/>
</dbReference>
<sequence length="168" mass="18588">MIDKDLFRNGMSLLGGAVNVITTDGEAGRFGFTATAVTSVTDEPPTLLVCMNRHSFANPHFKKNGVLCVNVLRSHHQDISWDFANRDLTSEQRFAKHDWLTLETGAPILEQALVGFDCVIDEVHEVGTHTVFYCQVKAARVSEEGSGLVYFNRNYHSLNGESSLQKAS</sequence>
<reference evidence="3 4" key="1">
    <citation type="submission" date="2019-10" db="EMBL/GenBank/DDBJ databases">
        <title>Vibrio sp. nov. isolated from a shrimp pond.</title>
        <authorList>
            <person name="Gomez-Gil B."/>
            <person name="Enciso-Ibarra J."/>
            <person name="Enciso-Ibarra K."/>
            <person name="Bolan-Mejia C."/>
        </authorList>
    </citation>
    <scope>NUCLEOTIDE SEQUENCE [LARGE SCALE GENOMIC DNA]</scope>
    <source>
        <strain evidence="3 4">CAIM 722</strain>
    </source>
</reference>
<dbReference type="InterPro" id="IPR012349">
    <property type="entry name" value="Split_barrel_FMN-bd"/>
</dbReference>
<name>A0A7X4LPB6_9VIBR</name>
<dbReference type="SMART" id="SM00903">
    <property type="entry name" value="Flavin_Reduct"/>
    <property type="match status" value="1"/>
</dbReference>
<organism evidence="3 4">
    <name type="scientific">Vibrio eleionomae</name>
    <dbReference type="NCBI Taxonomy" id="2653505"/>
    <lineage>
        <taxon>Bacteria</taxon>
        <taxon>Pseudomonadati</taxon>
        <taxon>Pseudomonadota</taxon>
        <taxon>Gammaproteobacteria</taxon>
        <taxon>Vibrionales</taxon>
        <taxon>Vibrionaceae</taxon>
        <taxon>Vibrio</taxon>
    </lineage>
</organism>
<evidence type="ECO:0000259" key="2">
    <source>
        <dbReference type="SMART" id="SM00903"/>
    </source>
</evidence>
<evidence type="ECO:0000256" key="1">
    <source>
        <dbReference type="ARBA" id="ARBA00023002"/>
    </source>
</evidence>